<evidence type="ECO:0000313" key="2">
    <source>
        <dbReference type="Proteomes" id="UP001206925"/>
    </source>
</evidence>
<dbReference type="GO" id="GO:0005778">
    <property type="term" value="C:peroxisomal membrane"/>
    <property type="evidence" value="ECO:0007669"/>
    <property type="project" value="TreeGrafter"/>
</dbReference>
<keyword evidence="2" id="KW-1185">Reference proteome</keyword>
<dbReference type="EMBL" id="JAMZMK010007934">
    <property type="protein sequence ID" value="KAI7742677.1"/>
    <property type="molecule type" value="Genomic_DNA"/>
</dbReference>
<dbReference type="PANTHER" id="PTHR10572">
    <property type="entry name" value="3-HYDROXY-3-METHYLGLUTARYL-COENZYME A REDUCTASE"/>
    <property type="match status" value="1"/>
</dbReference>
<dbReference type="GO" id="GO:0016126">
    <property type="term" value="P:sterol biosynthetic process"/>
    <property type="evidence" value="ECO:0007669"/>
    <property type="project" value="TreeGrafter"/>
</dbReference>
<dbReference type="InterPro" id="IPR002202">
    <property type="entry name" value="HMG_CoA_Rdtase"/>
</dbReference>
<dbReference type="InterPro" id="IPR023074">
    <property type="entry name" value="HMG_CoA_Rdtase_cat_sf"/>
</dbReference>
<reference evidence="1" key="1">
    <citation type="submission" date="2022-06" db="EMBL/GenBank/DDBJ databases">
        <title>Uncovering the hologenomic basis of an extraordinary plant invasion.</title>
        <authorList>
            <person name="Bieker V.C."/>
            <person name="Martin M.D."/>
            <person name="Gilbert T."/>
            <person name="Hodgins K."/>
            <person name="Battlay P."/>
            <person name="Petersen B."/>
            <person name="Wilson J."/>
        </authorList>
    </citation>
    <scope>NUCLEOTIDE SEQUENCE</scope>
    <source>
        <strain evidence="1">AA19_3_7</strain>
        <tissue evidence="1">Leaf</tissue>
    </source>
</reference>
<evidence type="ECO:0000313" key="1">
    <source>
        <dbReference type="EMBL" id="KAI7742677.1"/>
    </source>
</evidence>
<dbReference type="Gene3D" id="3.90.770.10">
    <property type="entry name" value="3-hydroxy-3-methylglutaryl-coenzyme A Reductase, Chain A, domain 2"/>
    <property type="match status" value="1"/>
</dbReference>
<sequence length="92" mass="10013">MGYVKIPVGVTSPLLLDGMECTIPMATTECLVANTNRGCKSIYAYGGTTSVLKDGMMRAPIVRFATAKRAFELKLFLGSPNNFQTLDSKFNK</sequence>
<gene>
    <name evidence="1" type="ORF">M8C21_027820</name>
</gene>
<protein>
    <recommendedName>
        <fullName evidence="3">Hydroxymethylglutaryl-CoA reductase (NADPH)</fullName>
    </recommendedName>
</protein>
<dbReference type="Proteomes" id="UP001206925">
    <property type="component" value="Unassembled WGS sequence"/>
</dbReference>
<dbReference type="PANTHER" id="PTHR10572:SF56">
    <property type="entry name" value="3-HYDROXY-3-METHYLGLUTARYL-COENZYME A REDUCTASE 1"/>
    <property type="match status" value="1"/>
</dbReference>
<dbReference type="PROSITE" id="PS50065">
    <property type="entry name" value="HMG_COA_REDUCTASE_4"/>
    <property type="match status" value="1"/>
</dbReference>
<proteinExistence type="predicted"/>
<dbReference type="GO" id="GO:0005789">
    <property type="term" value="C:endoplasmic reticulum membrane"/>
    <property type="evidence" value="ECO:0007669"/>
    <property type="project" value="TreeGrafter"/>
</dbReference>
<dbReference type="SUPFAM" id="SSF56542">
    <property type="entry name" value="Substrate-binding domain of HMG-CoA reductase"/>
    <property type="match status" value="1"/>
</dbReference>
<evidence type="ECO:0008006" key="3">
    <source>
        <dbReference type="Google" id="ProtNLM"/>
    </source>
</evidence>
<organism evidence="1 2">
    <name type="scientific">Ambrosia artemisiifolia</name>
    <name type="common">Common ragweed</name>
    <dbReference type="NCBI Taxonomy" id="4212"/>
    <lineage>
        <taxon>Eukaryota</taxon>
        <taxon>Viridiplantae</taxon>
        <taxon>Streptophyta</taxon>
        <taxon>Embryophyta</taxon>
        <taxon>Tracheophyta</taxon>
        <taxon>Spermatophyta</taxon>
        <taxon>Magnoliopsida</taxon>
        <taxon>eudicotyledons</taxon>
        <taxon>Gunneridae</taxon>
        <taxon>Pentapetalae</taxon>
        <taxon>asterids</taxon>
        <taxon>campanulids</taxon>
        <taxon>Asterales</taxon>
        <taxon>Asteraceae</taxon>
        <taxon>Asteroideae</taxon>
        <taxon>Heliantheae alliance</taxon>
        <taxon>Heliantheae</taxon>
        <taxon>Ambrosia</taxon>
    </lineage>
</organism>
<dbReference type="InterPro" id="IPR009029">
    <property type="entry name" value="HMG_CoA_Rdtase_sub-bd_dom_sf"/>
</dbReference>
<comment type="caution">
    <text evidence="1">The sequence shown here is derived from an EMBL/GenBank/DDBJ whole genome shotgun (WGS) entry which is preliminary data.</text>
</comment>
<dbReference type="GO" id="GO:0004420">
    <property type="term" value="F:hydroxymethylglutaryl-CoA reductase (NADPH) activity"/>
    <property type="evidence" value="ECO:0007669"/>
    <property type="project" value="InterPro"/>
</dbReference>
<dbReference type="GO" id="GO:0015936">
    <property type="term" value="P:coenzyme A metabolic process"/>
    <property type="evidence" value="ECO:0007669"/>
    <property type="project" value="InterPro"/>
</dbReference>
<name>A0AAD5GHH6_AMBAR</name>
<dbReference type="Pfam" id="PF00368">
    <property type="entry name" value="HMG-CoA_red"/>
    <property type="match status" value="1"/>
</dbReference>
<dbReference type="AlphaFoldDB" id="A0AAD5GHH6"/>
<accession>A0AAD5GHH6</accession>
<dbReference type="GO" id="GO:0008299">
    <property type="term" value="P:isoprenoid biosynthetic process"/>
    <property type="evidence" value="ECO:0007669"/>
    <property type="project" value="TreeGrafter"/>
</dbReference>